<feature type="domain" description="Peptidase M20 dimerisation" evidence="5">
    <location>
        <begin position="224"/>
        <end position="322"/>
    </location>
</feature>
<dbReference type="Gene3D" id="3.40.630.10">
    <property type="entry name" value="Zn peptidases"/>
    <property type="match status" value="1"/>
</dbReference>
<keyword evidence="3" id="KW-0378">Hydrolase</keyword>
<evidence type="ECO:0000313" key="6">
    <source>
        <dbReference type="EMBL" id="KAJ9184536.1"/>
    </source>
</evidence>
<name>A0ABQ9MZ14_HEVBR</name>
<gene>
    <name evidence="6" type="ORF">P3X46_004250</name>
</gene>
<dbReference type="InterPro" id="IPR002933">
    <property type="entry name" value="Peptidase_M20"/>
</dbReference>
<reference evidence="6" key="1">
    <citation type="journal article" date="2023" name="Plant Biotechnol. J.">
        <title>Chromosome-level wild Hevea brasiliensis genome provides new tools for genomic-assisted breeding and valuable loci to elevate rubber yield.</title>
        <authorList>
            <person name="Cheng H."/>
            <person name="Song X."/>
            <person name="Hu Y."/>
            <person name="Wu T."/>
            <person name="Yang Q."/>
            <person name="An Z."/>
            <person name="Feng S."/>
            <person name="Deng Z."/>
            <person name="Wu W."/>
            <person name="Zeng X."/>
            <person name="Tu M."/>
            <person name="Wang X."/>
            <person name="Huang H."/>
        </authorList>
    </citation>
    <scope>NUCLEOTIDE SEQUENCE</scope>
    <source>
        <strain evidence="6">MT/VB/25A 57/8</strain>
    </source>
</reference>
<dbReference type="CDD" id="cd08017">
    <property type="entry name" value="M20_IAA_Hyd"/>
    <property type="match status" value="1"/>
</dbReference>
<dbReference type="EMBL" id="JARPOI010000003">
    <property type="protein sequence ID" value="KAJ9184536.1"/>
    <property type="molecule type" value="Genomic_DNA"/>
</dbReference>
<evidence type="ECO:0000256" key="4">
    <source>
        <dbReference type="SAM" id="SignalP"/>
    </source>
</evidence>
<dbReference type="PIRSF" id="PIRSF005962">
    <property type="entry name" value="Pept_M20D_amidohydro"/>
    <property type="match status" value="1"/>
</dbReference>
<dbReference type="SUPFAM" id="SSF55031">
    <property type="entry name" value="Bacterial exopeptidase dimerisation domain"/>
    <property type="match status" value="1"/>
</dbReference>
<evidence type="ECO:0000259" key="5">
    <source>
        <dbReference type="Pfam" id="PF07687"/>
    </source>
</evidence>
<dbReference type="Proteomes" id="UP001174677">
    <property type="component" value="Chromosome 3"/>
</dbReference>
<dbReference type="Pfam" id="PF07687">
    <property type="entry name" value="M20_dimer"/>
    <property type="match status" value="1"/>
</dbReference>
<organism evidence="6 7">
    <name type="scientific">Hevea brasiliensis</name>
    <name type="common">Para rubber tree</name>
    <name type="synonym">Siphonia brasiliensis</name>
    <dbReference type="NCBI Taxonomy" id="3981"/>
    <lineage>
        <taxon>Eukaryota</taxon>
        <taxon>Viridiplantae</taxon>
        <taxon>Streptophyta</taxon>
        <taxon>Embryophyta</taxon>
        <taxon>Tracheophyta</taxon>
        <taxon>Spermatophyta</taxon>
        <taxon>Magnoliopsida</taxon>
        <taxon>eudicotyledons</taxon>
        <taxon>Gunneridae</taxon>
        <taxon>Pentapetalae</taxon>
        <taxon>rosids</taxon>
        <taxon>fabids</taxon>
        <taxon>Malpighiales</taxon>
        <taxon>Euphorbiaceae</taxon>
        <taxon>Crotonoideae</taxon>
        <taxon>Micrandreae</taxon>
        <taxon>Hevea</taxon>
    </lineage>
</organism>
<protein>
    <recommendedName>
        <fullName evidence="5">Peptidase M20 dimerisation domain-containing protein</fullName>
    </recommendedName>
</protein>
<dbReference type="Pfam" id="PF01546">
    <property type="entry name" value="Peptidase_M20"/>
    <property type="match status" value="1"/>
</dbReference>
<dbReference type="SUPFAM" id="SSF53187">
    <property type="entry name" value="Zn-dependent exopeptidases"/>
    <property type="match status" value="1"/>
</dbReference>
<dbReference type="PANTHER" id="PTHR11014:SF63">
    <property type="entry name" value="METALLOPEPTIDASE, PUTATIVE (AFU_ORTHOLOGUE AFUA_6G09600)-RELATED"/>
    <property type="match status" value="1"/>
</dbReference>
<keyword evidence="2 4" id="KW-0732">Signal</keyword>
<dbReference type="InterPro" id="IPR036264">
    <property type="entry name" value="Bact_exopeptidase_dim_dom"/>
</dbReference>
<evidence type="ECO:0000313" key="7">
    <source>
        <dbReference type="Proteomes" id="UP001174677"/>
    </source>
</evidence>
<feature type="signal peptide" evidence="4">
    <location>
        <begin position="1"/>
        <end position="31"/>
    </location>
</feature>
<dbReference type="PANTHER" id="PTHR11014">
    <property type="entry name" value="PEPTIDASE M20 FAMILY MEMBER"/>
    <property type="match status" value="1"/>
</dbReference>
<dbReference type="NCBIfam" id="TIGR01891">
    <property type="entry name" value="amidohydrolases"/>
    <property type="match status" value="1"/>
</dbReference>
<dbReference type="Gene3D" id="3.30.70.360">
    <property type="match status" value="1"/>
</dbReference>
<feature type="chain" id="PRO_5045396854" description="Peptidase M20 dimerisation domain-containing protein" evidence="4">
    <location>
        <begin position="32"/>
        <end position="441"/>
    </location>
</feature>
<sequence length="441" mass="48402">MKKNFFHSLIPFTNLCFLILLPACNPISAPATRSESDLSSLTRELLESAREPEFFDWLKRIRRRIHEYPELAFEEYNTSEFIRSELDSLGIEYVWPIAKTGLVGSIGTGVEPWFGLRADMDALPIQELVEWDYKSKNNGKMHACGHDAHVTMLLGAAKLLQCKKDELKGTVKLVFQPAEEGRAGAYHMLKEGALDNFQAIFGLHVAPEMPVGSIASRPGAIAAGAARFIAVIKGKGGHAARPQDTRDPVLAASFAILALQQLISRETDPLEPRVLSLGFVEAGQAGNVIPETVKFGGTIRSITTEGLSYLQKRIIEVVGNQAAVHQCTASVDFMEEKMRPYPATVNDEAMYEHAKQVGEALLGESNVKVTPLIMGAEDFSFYAQKMKAAFFVIGVRNKNEKSSPGLHTPYFFLDEEVLPVGAALHAAVAISYLDAKAVETH</sequence>
<evidence type="ECO:0000256" key="1">
    <source>
        <dbReference type="ARBA" id="ARBA00006153"/>
    </source>
</evidence>
<dbReference type="InterPro" id="IPR011650">
    <property type="entry name" value="Peptidase_M20_dimer"/>
</dbReference>
<keyword evidence="7" id="KW-1185">Reference proteome</keyword>
<evidence type="ECO:0000256" key="2">
    <source>
        <dbReference type="ARBA" id="ARBA00022729"/>
    </source>
</evidence>
<comment type="caution">
    <text evidence="6">The sequence shown here is derived from an EMBL/GenBank/DDBJ whole genome shotgun (WGS) entry which is preliminary data.</text>
</comment>
<accession>A0ABQ9MZ14</accession>
<evidence type="ECO:0000256" key="3">
    <source>
        <dbReference type="ARBA" id="ARBA00022801"/>
    </source>
</evidence>
<dbReference type="InterPro" id="IPR044757">
    <property type="entry name" value="ILR1-like_Hyd"/>
</dbReference>
<dbReference type="InterPro" id="IPR017439">
    <property type="entry name" value="Amidohydrolase"/>
</dbReference>
<proteinExistence type="inferred from homology"/>
<comment type="similarity">
    <text evidence="1">Belongs to the peptidase M20 family.</text>
</comment>